<dbReference type="InterPro" id="IPR002881">
    <property type="entry name" value="DUF58"/>
</dbReference>
<dbReference type="STRING" id="745776.DGo_CA1097"/>
<dbReference type="RefSeq" id="WP_014684507.1">
    <property type="nucleotide sequence ID" value="NC_017790.1"/>
</dbReference>
<dbReference type="eggNOG" id="COG1721">
    <property type="taxonomic scope" value="Bacteria"/>
</dbReference>
<evidence type="ECO:0000313" key="2">
    <source>
        <dbReference type="EMBL" id="AFD25024.1"/>
    </source>
</evidence>
<name>H8GZQ5_DEIGI</name>
<dbReference type="PANTHER" id="PTHR34351:SF1">
    <property type="entry name" value="SLR1927 PROTEIN"/>
    <property type="match status" value="1"/>
</dbReference>
<dbReference type="PANTHER" id="PTHR34351">
    <property type="entry name" value="SLR1927 PROTEIN-RELATED"/>
    <property type="match status" value="1"/>
</dbReference>
<evidence type="ECO:0000313" key="3">
    <source>
        <dbReference type="Proteomes" id="UP000007575"/>
    </source>
</evidence>
<dbReference type="EMBL" id="CP002191">
    <property type="protein sequence ID" value="AFD25024.1"/>
    <property type="molecule type" value="Genomic_DNA"/>
</dbReference>
<dbReference type="Pfam" id="PF01882">
    <property type="entry name" value="DUF58"/>
    <property type="match status" value="1"/>
</dbReference>
<dbReference type="PATRIC" id="fig|745776.4.peg.1126"/>
<gene>
    <name evidence="2" type="ordered locus">DGo_CA1097</name>
</gene>
<dbReference type="Proteomes" id="UP000007575">
    <property type="component" value="Chromosome"/>
</dbReference>
<keyword evidence="3" id="KW-1185">Reference proteome</keyword>
<dbReference type="AlphaFoldDB" id="H8GZQ5"/>
<reference evidence="2 3" key="1">
    <citation type="journal article" date="2012" name="PLoS ONE">
        <title>Genome sequence and transcriptome analysis of the radioresistant bacterium Deinococcus gobiensis: insights into the extreme environmental adaptations.</title>
        <authorList>
            <person name="Yuan M."/>
            <person name="Chen M."/>
            <person name="Zhang W."/>
            <person name="Lu W."/>
            <person name="Wang J."/>
            <person name="Yang M."/>
            <person name="Zhao P."/>
            <person name="Tang R."/>
            <person name="Li X."/>
            <person name="Hao Y."/>
            <person name="Zhou Z."/>
            <person name="Zhan Y."/>
            <person name="Yu H."/>
            <person name="Teng C."/>
            <person name="Yan Y."/>
            <person name="Ping S."/>
            <person name="Wang Y."/>
            <person name="Lin M."/>
        </authorList>
    </citation>
    <scope>NUCLEOTIDE SEQUENCE [LARGE SCALE GENOMIC DNA]</scope>
    <source>
        <strain evidence="2 3">I-0</strain>
    </source>
</reference>
<sequence length="362" mass="38750">MLVLGALLVWAAYRRPPGVTLERERPPSGFEGGRVPLTVRLRVRSALPARVVIEDPPPRTVVPDTAPTVALTVFGEAEAEVRASLTLNRRGVHVWPGATLHWADPLGLFWRRVTLPELPPPLEVYPGTHGLRLPELLRPLLSEGSLSRTLGLDDPLSLRGVREYVAGDAPGRVHWRLSAHSGTLMVREPERTASSSLCVYLDLSHGGEVFVESAVRLAASLLREAGDLGLPVSVASRAGATPAGRSPEHLRAALLALARLAPQVGEVPLIPPVRAGANLFVLTSRAGAALVAQAMRARAQASRVIIVALPEGFYLEPGESPRRQWVSAPDTVRDLERQAAALAGAGVLVYVLRGDQSVLRLG</sequence>
<proteinExistence type="predicted"/>
<organism evidence="2 3">
    <name type="scientific">Deinococcus gobiensis (strain DSM 21396 / JCM 16679 / CGMCC 1.7299 / I-0)</name>
    <dbReference type="NCBI Taxonomy" id="745776"/>
    <lineage>
        <taxon>Bacteria</taxon>
        <taxon>Thermotogati</taxon>
        <taxon>Deinococcota</taxon>
        <taxon>Deinococci</taxon>
        <taxon>Deinococcales</taxon>
        <taxon>Deinococcaceae</taxon>
        <taxon>Deinococcus</taxon>
    </lineage>
</organism>
<protein>
    <recommendedName>
        <fullName evidence="1">DUF58 domain-containing protein</fullName>
    </recommendedName>
</protein>
<dbReference type="HOGENOM" id="CLU_749659_0_0_0"/>
<dbReference type="KEGG" id="dgo:DGo_CA1097"/>
<feature type="domain" description="DUF58" evidence="1">
    <location>
        <begin position="161"/>
        <end position="263"/>
    </location>
</feature>
<accession>H8GZQ5</accession>
<evidence type="ECO:0000259" key="1">
    <source>
        <dbReference type="Pfam" id="PF01882"/>
    </source>
</evidence>